<evidence type="ECO:0000313" key="1">
    <source>
        <dbReference type="EMBL" id="GFO33138.1"/>
    </source>
</evidence>
<name>A0AAV4CMH2_9GAST</name>
<accession>A0AAV4CMH2</accession>
<comment type="caution">
    <text evidence="1">The sequence shown here is derived from an EMBL/GenBank/DDBJ whole genome shotgun (WGS) entry which is preliminary data.</text>
</comment>
<gene>
    <name evidence="1" type="ORF">PoB_005964300</name>
</gene>
<dbReference type="Proteomes" id="UP000735302">
    <property type="component" value="Unassembled WGS sequence"/>
</dbReference>
<evidence type="ECO:0000313" key="2">
    <source>
        <dbReference type="Proteomes" id="UP000735302"/>
    </source>
</evidence>
<sequence>MATSSKRVRKPFFSEKEATKLLELVDKNIEQINQTAVSRRMAQFENWCFDRASGLSKELTLGCKATFVFDFRCRAVMRLLMYYNPTSTTTTRKPFDLLNLFTSLIYQYHN</sequence>
<protein>
    <submittedName>
        <fullName evidence="1">Uncharacterized protein</fullName>
    </submittedName>
</protein>
<proteinExistence type="predicted"/>
<organism evidence="1 2">
    <name type="scientific">Plakobranchus ocellatus</name>
    <dbReference type="NCBI Taxonomy" id="259542"/>
    <lineage>
        <taxon>Eukaryota</taxon>
        <taxon>Metazoa</taxon>
        <taxon>Spiralia</taxon>
        <taxon>Lophotrochozoa</taxon>
        <taxon>Mollusca</taxon>
        <taxon>Gastropoda</taxon>
        <taxon>Heterobranchia</taxon>
        <taxon>Euthyneura</taxon>
        <taxon>Panpulmonata</taxon>
        <taxon>Sacoglossa</taxon>
        <taxon>Placobranchoidea</taxon>
        <taxon>Plakobranchidae</taxon>
        <taxon>Plakobranchus</taxon>
    </lineage>
</organism>
<dbReference type="EMBL" id="BLXT01006765">
    <property type="protein sequence ID" value="GFO33138.1"/>
    <property type="molecule type" value="Genomic_DNA"/>
</dbReference>
<reference evidence="1 2" key="1">
    <citation type="journal article" date="2021" name="Elife">
        <title>Chloroplast acquisition without the gene transfer in kleptoplastic sea slugs, Plakobranchus ocellatus.</title>
        <authorList>
            <person name="Maeda T."/>
            <person name="Takahashi S."/>
            <person name="Yoshida T."/>
            <person name="Shimamura S."/>
            <person name="Takaki Y."/>
            <person name="Nagai Y."/>
            <person name="Toyoda A."/>
            <person name="Suzuki Y."/>
            <person name="Arimoto A."/>
            <person name="Ishii H."/>
            <person name="Satoh N."/>
            <person name="Nishiyama T."/>
            <person name="Hasebe M."/>
            <person name="Maruyama T."/>
            <person name="Minagawa J."/>
            <person name="Obokata J."/>
            <person name="Shigenobu S."/>
        </authorList>
    </citation>
    <scope>NUCLEOTIDE SEQUENCE [LARGE SCALE GENOMIC DNA]</scope>
</reference>
<dbReference type="AlphaFoldDB" id="A0AAV4CMH2"/>
<keyword evidence="2" id="KW-1185">Reference proteome</keyword>